<dbReference type="EMBL" id="JACJQY010000052">
    <property type="protein sequence ID" value="MBD2319467.1"/>
    <property type="molecule type" value="Genomic_DNA"/>
</dbReference>
<evidence type="ECO:0000259" key="2">
    <source>
        <dbReference type="Pfam" id="PF20028"/>
    </source>
</evidence>
<evidence type="ECO:0000259" key="1">
    <source>
        <dbReference type="Pfam" id="PF19955"/>
    </source>
</evidence>
<feature type="domain" description="Effector-associated" evidence="1">
    <location>
        <begin position="1"/>
        <end position="86"/>
    </location>
</feature>
<evidence type="ECO:0000313" key="4">
    <source>
        <dbReference type="Proteomes" id="UP000618445"/>
    </source>
</evidence>
<proteinExistence type="predicted"/>
<name>A0ABR8CFE4_9CYAN</name>
<reference evidence="3 4" key="1">
    <citation type="journal article" date="2020" name="ISME J.">
        <title>Comparative genomics reveals insights into cyanobacterial evolution and habitat adaptation.</title>
        <authorList>
            <person name="Chen M.Y."/>
            <person name="Teng W.K."/>
            <person name="Zhao L."/>
            <person name="Hu C.X."/>
            <person name="Zhou Y.K."/>
            <person name="Han B.P."/>
            <person name="Song L.R."/>
            <person name="Shu W.S."/>
        </authorList>
    </citation>
    <scope>NUCLEOTIDE SEQUENCE [LARGE SCALE GENOMIC DNA]</scope>
    <source>
        <strain evidence="3 4">FACHB-1050</strain>
    </source>
</reference>
<accession>A0ABR8CFE4</accession>
<keyword evidence="4" id="KW-1185">Reference proteome</keyword>
<gene>
    <name evidence="3" type="ORF">H6G05_21835</name>
</gene>
<dbReference type="Proteomes" id="UP000618445">
    <property type="component" value="Unassembled WGS sequence"/>
</dbReference>
<dbReference type="InterPro" id="IPR045430">
    <property type="entry name" value="EAD1"/>
</dbReference>
<organism evidence="3 4">
    <name type="scientific">Phormidium tenue FACHB-1050</name>
    <dbReference type="NCBI Taxonomy" id="2692857"/>
    <lineage>
        <taxon>Bacteria</taxon>
        <taxon>Bacillati</taxon>
        <taxon>Cyanobacteriota</taxon>
        <taxon>Cyanophyceae</taxon>
        <taxon>Oscillatoriophycideae</taxon>
        <taxon>Oscillatoriales</taxon>
        <taxon>Oscillatoriaceae</taxon>
        <taxon>Phormidium</taxon>
    </lineage>
</organism>
<comment type="caution">
    <text evidence="3">The sequence shown here is derived from an EMBL/GenBank/DDBJ whole genome shotgun (WGS) entry which is preliminary data.</text>
</comment>
<dbReference type="Pfam" id="PF19955">
    <property type="entry name" value="EAD1"/>
    <property type="match status" value="1"/>
</dbReference>
<protein>
    <submittedName>
        <fullName evidence="3">Uncharacterized protein</fullName>
    </submittedName>
</protein>
<dbReference type="InterPro" id="IPR045450">
    <property type="entry name" value="VMAP_C"/>
</dbReference>
<sequence length="528" mass="60841">MELSGAEVKKLRLALKDAFQESELKRFLREELDLRWSEDIEGGTYDAKISSLITLVESRGVSVFQKLVIGIAGERSDSEKIKEFVEIKIADLIEYDTNILSSDALICLINILEKIVDFNKIWIIGKAVLPNNIECHCSNKIEYLENSELSNWFKCFIFLRLFLEDYPILSDCPSIVVFVQKLLQETFLTSEISLALETWLQEVDASFIPQKLRESTIAIEKLSDRELKAHLMITVDENHERPKFRVIASLLCVAPTGEIQRMPVDLDLSSKEKGILSTKKQLPKKLSELIQKSLKILQERLENGNKLLGCDDYKLFVELFLPIKLLCEPIDREKIFGDHQYLATKYPLVIRSYDRCSRSIIDHTDLWNEFYGSWKQSRQILELNPEANLQDLIQSLNDVNNVKLMAFQERLRNCMGVKSNCSLPTCQKQMYQLLLTILKSGIPIIFLPRNNEPSPDAVIAEMEEEFLQINLLRDRCRLLETVRSSRAYALDHSGTPEKRWLRHLTLIWDDPERMPLMNALQTGGAKAS</sequence>
<feature type="domain" description="vWA-MoxR associated protein C-terminal" evidence="2">
    <location>
        <begin position="280"/>
        <end position="511"/>
    </location>
</feature>
<dbReference type="RefSeq" id="WP_190581503.1">
    <property type="nucleotide sequence ID" value="NZ_CAWPQU010000048.1"/>
</dbReference>
<evidence type="ECO:0000313" key="3">
    <source>
        <dbReference type="EMBL" id="MBD2319467.1"/>
    </source>
</evidence>
<dbReference type="Pfam" id="PF20028">
    <property type="entry name" value="VMAP-C"/>
    <property type="match status" value="1"/>
</dbReference>